<dbReference type="EMBL" id="LJSK01000085">
    <property type="protein sequence ID" value="KPI87497.1"/>
    <property type="molecule type" value="Genomic_DNA"/>
</dbReference>
<dbReference type="PANTHER" id="PTHR32004">
    <property type="entry name" value="TRNA LIGASE"/>
    <property type="match status" value="1"/>
</dbReference>
<dbReference type="GO" id="GO:0005524">
    <property type="term" value="F:ATP binding"/>
    <property type="evidence" value="ECO:0007669"/>
    <property type="project" value="InterPro"/>
</dbReference>
<proteinExistence type="predicted"/>
<feature type="compositionally biased region" description="Basic and acidic residues" evidence="1">
    <location>
        <begin position="326"/>
        <end position="340"/>
    </location>
</feature>
<sequence length="900" mass="100813">MKTAGDTRGGRGRGRGKRGGQRCNAAPPTSQRTNSGRDETGEDRSSHALLELGVAPVSIPHAFESSCAHVKRCRERGRLFHLPCPQGVVADFAVIERTIGGMDDMIYKKHRDVWEYLPRGNARVYVKQTPCDPYVLVGAVNGLRKFGYNDSDYGYPDAVKTVVAVEKENGECGHLSAVLLPSGAAEVSARAEDGANCSNRFWIVGSKNVHVVLDYHISDACLEYYNALGRRYSYAIKIARLWKQMLAGEASTTDTAVGASVGKRLTAEQALTFHEALHSRQWTSCFEAIFSDSQHLVDYGGSNELRFYALTTNKRAFEVAPVPKSSRVEDHHEAAARDGDAEAPSSAERDERWYSREDGLCLPVSEAGAFYSSVGLPFSTHSSLVPYNSAEYASLVDTIGRRTNSEGCVMYGSDDSGRVVRVWKEKSYPYVMERATREAITNHKLAGKDLSDAMKKKLRQQRPELRDYFKDWEATRMPWLLHFAAWLQVTRRLTPSMQRDEVFTLRNRWLSLQKEFQADVDRDPELYDICGQYQPDPVQWGTDTKDLDVIKFVGPQGCGKSTLSRAFYTLLRRAKYSPCWVNQDESGNRSKFLASLRRATHSEAGVTHLLVDKMNLDARMNHDYDNLPLSLTVVWYHPDGDNAFYDVCIDRVLSRGSGHRTIRLNPDLSPKERAAEEKNIRTFVRRAVQACETPQDPPEAILELDITAPLHEMVRMMWEKLQENGTNPLPPMSDSDVSEALDLAHQYESLLCSLPKAPIYACIGLQQRDQVEKLLSVVPPEFTSGQTVQSEFHVTTKFFGGETDPLAFVTLAQRLGQFVSLTLDSVVADADGVAVTVKRNDAHYSCENSLPHFTISNRKGVPPKYSNQLISASDYPGDPHQRRVVRLAEEVTVRGVCEFR</sequence>
<evidence type="ECO:0000259" key="3">
    <source>
        <dbReference type="Pfam" id="PF25536"/>
    </source>
</evidence>
<dbReference type="Proteomes" id="UP000038009">
    <property type="component" value="Unassembled WGS sequence"/>
</dbReference>
<dbReference type="GO" id="GO:0006388">
    <property type="term" value="P:tRNA splicing, via endonucleolytic cleavage and ligation"/>
    <property type="evidence" value="ECO:0007669"/>
    <property type="project" value="InterPro"/>
</dbReference>
<evidence type="ECO:0000313" key="5">
    <source>
        <dbReference type="Proteomes" id="UP000038009"/>
    </source>
</evidence>
<dbReference type="InterPro" id="IPR027417">
    <property type="entry name" value="P-loop_NTPase"/>
</dbReference>
<dbReference type="SUPFAM" id="SSF52540">
    <property type="entry name" value="P-loop containing nucleoside triphosphate hydrolases"/>
    <property type="match status" value="2"/>
</dbReference>
<accession>A0A0N0P6S2</accession>
<dbReference type="Gene3D" id="3.40.50.300">
    <property type="entry name" value="P-loop containing nucleotide triphosphate hydrolases"/>
    <property type="match status" value="1"/>
</dbReference>
<dbReference type="InterPro" id="IPR015965">
    <property type="entry name" value="tRNA_lig_PDEase"/>
</dbReference>
<gene>
    <name evidence="4" type="ORF">ABL78_3408</name>
</gene>
<comment type="caution">
    <text evidence="4">The sequence shown here is derived from an EMBL/GenBank/DDBJ whole genome shotgun (WGS) entry which is preliminary data.</text>
</comment>
<dbReference type="OMA" id="AHYPCAN"/>
<evidence type="ECO:0000256" key="1">
    <source>
        <dbReference type="SAM" id="MobiDB-lite"/>
    </source>
</evidence>
<keyword evidence="5" id="KW-1185">Reference proteome</keyword>
<evidence type="ECO:0000259" key="2">
    <source>
        <dbReference type="Pfam" id="PF08302"/>
    </source>
</evidence>
<feature type="compositionally biased region" description="Basic residues" evidence="1">
    <location>
        <begin position="10"/>
        <end position="20"/>
    </location>
</feature>
<feature type="domain" description="DUF7920" evidence="3">
    <location>
        <begin position="355"/>
        <end position="436"/>
    </location>
</feature>
<dbReference type="AlphaFoldDB" id="A0A0N0P6S2"/>
<dbReference type="InterPro" id="IPR057680">
    <property type="entry name" value="DUF7920"/>
</dbReference>
<feature type="domain" description="DUF7920" evidence="3">
    <location>
        <begin position="61"/>
        <end position="316"/>
    </location>
</feature>
<feature type="domain" description="tRNA ligase phosphodiesterase" evidence="2">
    <location>
        <begin position="818"/>
        <end position="895"/>
    </location>
</feature>
<feature type="region of interest" description="Disordered" evidence="1">
    <location>
        <begin position="321"/>
        <end position="351"/>
    </location>
</feature>
<feature type="compositionally biased region" description="Basic and acidic residues" evidence="1">
    <location>
        <begin position="35"/>
        <end position="45"/>
    </location>
</feature>
<evidence type="ECO:0000313" key="4">
    <source>
        <dbReference type="EMBL" id="KPI87497.1"/>
    </source>
</evidence>
<dbReference type="Pfam" id="PF25536">
    <property type="entry name" value="DUF7920"/>
    <property type="match status" value="2"/>
</dbReference>
<dbReference type="GO" id="GO:0003972">
    <property type="term" value="F:RNA ligase (ATP) activity"/>
    <property type="evidence" value="ECO:0007669"/>
    <property type="project" value="InterPro"/>
</dbReference>
<dbReference type="OrthoDB" id="277779at2759"/>
<dbReference type="Pfam" id="PF08302">
    <property type="entry name" value="tRNA_lig_CPD"/>
    <property type="match status" value="1"/>
</dbReference>
<dbReference type="VEuPathDB" id="TriTrypDB:Lsey_0085_0040"/>
<reference evidence="4 5" key="1">
    <citation type="journal article" date="2015" name="PLoS Pathog.">
        <title>Leptomonas seymouri: Adaptations to the Dixenous Life Cycle Analyzed by Genome Sequencing, Transcriptome Profiling and Co-infection with Leishmania donovani.</title>
        <authorList>
            <person name="Kraeva N."/>
            <person name="Butenko A."/>
            <person name="Hlavacova J."/>
            <person name="Kostygov A."/>
            <person name="Myskova J."/>
            <person name="Grybchuk D."/>
            <person name="Lestinova T."/>
            <person name="Votypka J."/>
            <person name="Volf P."/>
            <person name="Opperdoes F."/>
            <person name="Flegontov P."/>
            <person name="Lukes J."/>
            <person name="Yurchenko V."/>
        </authorList>
    </citation>
    <scope>NUCLEOTIDE SEQUENCE [LARGE SCALE GENOMIC DNA]</scope>
    <source>
        <strain evidence="4 5">ATCC 30220</strain>
    </source>
</reference>
<feature type="region of interest" description="Disordered" evidence="1">
    <location>
        <begin position="1"/>
        <end position="45"/>
    </location>
</feature>
<dbReference type="GO" id="GO:0005634">
    <property type="term" value="C:nucleus"/>
    <property type="evidence" value="ECO:0007669"/>
    <property type="project" value="TreeGrafter"/>
</dbReference>
<dbReference type="PANTHER" id="PTHR32004:SF1">
    <property type="entry name" value="TRNA LIGASE"/>
    <property type="match status" value="1"/>
</dbReference>
<name>A0A0N0P6S2_LEPSE</name>
<organism evidence="4 5">
    <name type="scientific">Leptomonas seymouri</name>
    <dbReference type="NCBI Taxonomy" id="5684"/>
    <lineage>
        <taxon>Eukaryota</taxon>
        <taxon>Discoba</taxon>
        <taxon>Euglenozoa</taxon>
        <taxon>Kinetoplastea</taxon>
        <taxon>Metakinetoplastina</taxon>
        <taxon>Trypanosomatida</taxon>
        <taxon>Trypanosomatidae</taxon>
        <taxon>Leishmaniinae</taxon>
        <taxon>Leptomonas</taxon>
    </lineage>
</organism>
<protein>
    <submittedName>
        <fullName evidence="4">Uncharacterized protein</fullName>
    </submittedName>
</protein>